<organism evidence="1">
    <name type="scientific">Amphimedon queenslandica</name>
    <name type="common">Sponge</name>
    <dbReference type="NCBI Taxonomy" id="400682"/>
    <lineage>
        <taxon>Eukaryota</taxon>
        <taxon>Metazoa</taxon>
        <taxon>Porifera</taxon>
        <taxon>Demospongiae</taxon>
        <taxon>Heteroscleromorpha</taxon>
        <taxon>Haplosclerida</taxon>
        <taxon>Niphatidae</taxon>
        <taxon>Amphimedon</taxon>
    </lineage>
</organism>
<reference evidence="2" key="1">
    <citation type="journal article" date="2010" name="Nature">
        <title>The Amphimedon queenslandica genome and the evolution of animal complexity.</title>
        <authorList>
            <person name="Srivastava M."/>
            <person name="Simakov O."/>
            <person name="Chapman J."/>
            <person name="Fahey B."/>
            <person name="Gauthier M.E."/>
            <person name="Mitros T."/>
            <person name="Richards G.S."/>
            <person name="Conaco C."/>
            <person name="Dacre M."/>
            <person name="Hellsten U."/>
            <person name="Larroux C."/>
            <person name="Putnam N.H."/>
            <person name="Stanke M."/>
            <person name="Adamska M."/>
            <person name="Darling A."/>
            <person name="Degnan S.M."/>
            <person name="Oakley T.H."/>
            <person name="Plachetzki D.C."/>
            <person name="Zhai Y."/>
            <person name="Adamski M."/>
            <person name="Calcino A."/>
            <person name="Cummins S.F."/>
            <person name="Goodstein D.M."/>
            <person name="Harris C."/>
            <person name="Jackson D.J."/>
            <person name="Leys S.P."/>
            <person name="Shu S."/>
            <person name="Woodcroft B.J."/>
            <person name="Vervoort M."/>
            <person name="Kosik K.S."/>
            <person name="Manning G."/>
            <person name="Degnan B.M."/>
            <person name="Rokhsar D.S."/>
        </authorList>
    </citation>
    <scope>NUCLEOTIDE SEQUENCE [LARGE SCALE GENOMIC DNA]</scope>
</reference>
<dbReference type="Proteomes" id="UP000007879">
    <property type="component" value="Unassembled WGS sequence"/>
</dbReference>
<dbReference type="KEGG" id="aqu:109589872"/>
<evidence type="ECO:0000313" key="1">
    <source>
        <dbReference type="EnsemblMetazoa" id="Aqu2.1.41698_001"/>
    </source>
</evidence>
<dbReference type="InParanoid" id="A0A1X7VQJ7"/>
<accession>A0A1X7VQJ7</accession>
<evidence type="ECO:0000313" key="2">
    <source>
        <dbReference type="Proteomes" id="UP000007879"/>
    </source>
</evidence>
<dbReference type="InterPro" id="IPR052863">
    <property type="entry name" value="RNase_H2_subunit_C"/>
</dbReference>
<protein>
    <submittedName>
        <fullName evidence="1">Uncharacterized protein</fullName>
    </submittedName>
</protein>
<dbReference type="InterPro" id="IPR013924">
    <property type="entry name" value="RNase_H2_suC"/>
</dbReference>
<dbReference type="EnsemblMetazoa" id="XM_020005862.1">
    <property type="protein sequence ID" value="XP_019861421.1"/>
    <property type="gene ID" value="LOC109589872"/>
</dbReference>
<sequence>MSSPSPPSPPIPVIVEDIDNHPVLPIHSIPCQILTEDGTREARVKNCFETTITNEKQEGVACMSASFRGRPLQGITHDLPQDYTGVVLSSGSSETDCKEMRVKSVFSSLNEWSLDSVPSADEGISSALKWIDIANAIHSDVASSFTDDGPSQ</sequence>
<reference evidence="1" key="2">
    <citation type="submission" date="2017-05" db="UniProtKB">
        <authorList>
            <consortium name="EnsemblMetazoa"/>
        </authorList>
    </citation>
    <scope>IDENTIFICATION</scope>
</reference>
<dbReference type="PANTHER" id="PTHR47063">
    <property type="entry name" value="RIBONUCLEASE H2 SUBUNIT C"/>
    <property type="match status" value="1"/>
</dbReference>
<keyword evidence="2" id="KW-1185">Reference proteome</keyword>
<dbReference type="GO" id="GO:0006401">
    <property type="term" value="P:RNA catabolic process"/>
    <property type="evidence" value="ECO:0007669"/>
    <property type="project" value="InterPro"/>
</dbReference>
<dbReference type="GO" id="GO:0032299">
    <property type="term" value="C:ribonuclease H2 complex"/>
    <property type="evidence" value="ECO:0007669"/>
    <property type="project" value="InterPro"/>
</dbReference>
<gene>
    <name evidence="1" type="primary">109589872</name>
</gene>
<dbReference type="OrthoDB" id="6222486at2759"/>
<dbReference type="Gene3D" id="2.40.128.680">
    <property type="match status" value="1"/>
</dbReference>
<dbReference type="AlphaFoldDB" id="A0A1X7VQJ7"/>
<dbReference type="PANTHER" id="PTHR47063:SF1">
    <property type="entry name" value="RIBONUCLEASE H2 SUBUNIT C"/>
    <property type="match status" value="1"/>
</dbReference>
<dbReference type="CDD" id="cd09271">
    <property type="entry name" value="RNase_H2-C"/>
    <property type="match status" value="1"/>
</dbReference>
<dbReference type="EnsemblMetazoa" id="Aqu2.1.41698_001">
    <property type="protein sequence ID" value="Aqu2.1.41698_001"/>
    <property type="gene ID" value="Aqu2.1.41698"/>
</dbReference>
<proteinExistence type="predicted"/>
<name>A0A1X7VQJ7_AMPQE</name>
<dbReference type="Pfam" id="PF08615">
    <property type="entry name" value="RNase_H2_suC"/>
    <property type="match status" value="1"/>
</dbReference>
<dbReference type="STRING" id="400682.A0A1X7VQJ7"/>